<geneLocation type="plasmid" evidence="1 2">
    <name>pEGM181-2</name>
</geneLocation>
<proteinExistence type="predicted"/>
<evidence type="ECO:0000313" key="2">
    <source>
        <dbReference type="Proteomes" id="UP000516696"/>
    </source>
</evidence>
<keyword evidence="1" id="KW-0614">Plasmid</keyword>
<gene>
    <name evidence="1" type="ORF">EGM181_18410</name>
</gene>
<dbReference type="RefSeq" id="WP_192189580.1">
    <property type="nucleotide sequence ID" value="NZ_CP050486.1"/>
</dbReference>
<reference evidence="1 2" key="1">
    <citation type="submission" date="2020-03" db="EMBL/GenBank/DDBJ databases">
        <title>Characterization of ganglioside-mimicking enterococci.</title>
        <authorList>
            <person name="Patry R.T."/>
            <person name="Nothaft H."/>
            <person name="Bridger R."/>
            <person name="Shajahan A."/>
            <person name="Huynh S."/>
            <person name="Sanchez S."/>
            <person name="Azadi P."/>
            <person name="Cooper K."/>
            <person name="Miller W.G."/>
            <person name="Parker C.T."/>
            <person name="Wells L."/>
            <person name="Szymanski C.M."/>
        </authorList>
    </citation>
    <scope>NUCLEOTIDE SEQUENCE [LARGE SCALE GENOMIC DNA]</scope>
    <source>
        <strain evidence="1 2">EGM181</strain>
        <plasmid evidence="1 2">pEGM181-2</plasmid>
    </source>
</reference>
<organism evidence="1 2">
    <name type="scientific">Enterococcus gallinarum</name>
    <dbReference type="NCBI Taxonomy" id="1353"/>
    <lineage>
        <taxon>Bacteria</taxon>
        <taxon>Bacillati</taxon>
        <taxon>Bacillota</taxon>
        <taxon>Bacilli</taxon>
        <taxon>Lactobacillales</taxon>
        <taxon>Enterococcaceae</taxon>
        <taxon>Enterococcus</taxon>
    </lineage>
</organism>
<dbReference type="EMBL" id="CP050486">
    <property type="protein sequence ID" value="QOG29284.1"/>
    <property type="molecule type" value="Genomic_DNA"/>
</dbReference>
<name>A0AAE7T1N6_ENTGA</name>
<evidence type="ECO:0000313" key="1">
    <source>
        <dbReference type="EMBL" id="QOG29284.1"/>
    </source>
</evidence>
<dbReference type="AlphaFoldDB" id="A0AAE7T1N6"/>
<sequence>MEKEEREVFIRVLNPLAKQRIAESLKVIKNLELSDLNIDNTIVVTKKFKSKEFKYKLDLTKDIDKLAESIRLIDLAYTDYLDYVFDCYIAEINYSRFIKNNLESLIEAELPEFKEALTAELKDYLTVLGLSDYFVSLKETNIDTIIAKDIVSAMKQMVEEEMVAEYQTFELNLDLIKSNIFRKIRHI</sequence>
<protein>
    <submittedName>
        <fullName evidence="1">Uncharacterized protein</fullName>
    </submittedName>
</protein>
<dbReference type="Proteomes" id="UP000516696">
    <property type="component" value="Plasmid pEGM181-2"/>
</dbReference>
<accession>A0AAE7T1N6</accession>